<dbReference type="PANTHER" id="PTHR46401:SF2">
    <property type="entry name" value="GLYCOSYLTRANSFERASE WBBK-RELATED"/>
    <property type="match status" value="1"/>
</dbReference>
<dbReference type="InterPro" id="IPR001296">
    <property type="entry name" value="Glyco_trans_1"/>
</dbReference>
<dbReference type="EMBL" id="JAHWGL010000008">
    <property type="protein sequence ID" value="MBW3127675.1"/>
    <property type="molecule type" value="Genomic_DNA"/>
</dbReference>
<dbReference type="Proteomes" id="UP000826188">
    <property type="component" value="Unassembled WGS sequence"/>
</dbReference>
<dbReference type="GO" id="GO:0016757">
    <property type="term" value="F:glycosyltransferase activity"/>
    <property type="evidence" value="ECO:0007669"/>
    <property type="project" value="UniProtKB-KW"/>
</dbReference>
<evidence type="ECO:0000313" key="4">
    <source>
        <dbReference type="Proteomes" id="UP000826188"/>
    </source>
</evidence>
<dbReference type="Pfam" id="PF00534">
    <property type="entry name" value="Glycos_transf_1"/>
    <property type="match status" value="1"/>
</dbReference>
<evidence type="ECO:0000259" key="2">
    <source>
        <dbReference type="Pfam" id="PF00534"/>
    </source>
</evidence>
<comment type="caution">
    <text evidence="3">The sequence shown here is derived from an EMBL/GenBank/DDBJ whole genome shotgun (WGS) entry which is preliminary data.</text>
</comment>
<dbReference type="PANTHER" id="PTHR46401">
    <property type="entry name" value="GLYCOSYLTRANSFERASE WBBK-RELATED"/>
    <property type="match status" value="1"/>
</dbReference>
<gene>
    <name evidence="3" type="ORF">KYK14_03880</name>
</gene>
<name>A0ABS6WVN4_9BACT</name>
<keyword evidence="3" id="KW-0328">Glycosyltransferase</keyword>
<dbReference type="RefSeq" id="WP_219156988.1">
    <property type="nucleotide sequence ID" value="NZ_JAHWGL010000008.1"/>
</dbReference>
<reference evidence="3 4" key="1">
    <citation type="submission" date="2021-07" db="EMBL/GenBank/DDBJ databases">
        <title>Hymenobacter profundi sp. nov., isolated from deep-sea water.</title>
        <authorList>
            <person name="Kim M.K."/>
        </authorList>
    </citation>
    <scope>NUCLEOTIDE SEQUENCE [LARGE SCALE GENOMIC DNA]</scope>
    <source>
        <strain evidence="3 4">M2</strain>
    </source>
</reference>
<dbReference type="EC" id="2.4.-.-" evidence="3"/>
<evidence type="ECO:0000256" key="1">
    <source>
        <dbReference type="ARBA" id="ARBA00022679"/>
    </source>
</evidence>
<organism evidence="3 4">
    <name type="scientific">Hymenobacter profundi</name>
    <dbReference type="NCBI Taxonomy" id="1982110"/>
    <lineage>
        <taxon>Bacteria</taxon>
        <taxon>Pseudomonadati</taxon>
        <taxon>Bacteroidota</taxon>
        <taxon>Cytophagia</taxon>
        <taxon>Cytophagales</taxon>
        <taxon>Hymenobacteraceae</taxon>
        <taxon>Hymenobacter</taxon>
    </lineage>
</organism>
<evidence type="ECO:0000313" key="3">
    <source>
        <dbReference type="EMBL" id="MBW3127675.1"/>
    </source>
</evidence>
<feature type="domain" description="Glycosyl transferase family 1" evidence="2">
    <location>
        <begin position="170"/>
        <end position="262"/>
    </location>
</feature>
<accession>A0ABS6WVN4</accession>
<keyword evidence="4" id="KW-1185">Reference proteome</keyword>
<keyword evidence="1 3" id="KW-0808">Transferase</keyword>
<protein>
    <submittedName>
        <fullName evidence="3">Glycosyltransferase</fullName>
        <ecNumber evidence="3">2.4.-.-</ecNumber>
    </submittedName>
</protein>
<sequence length="351" mass="40724">MSKFGILAWPGFSTKKDNPYNYILYKSIEEENCVVYDFVFSLKSVIKHILNVNYKVFHIHWPTYVLFGNNERKANIRMNILFLFIKYIKMRGVKVVWTVHNLEAHEGNFPDLQKSLANFMYRQTDGFISLNKPGLYIIKEMSSNQANQRYVHLAHPHYKEYYTNSITKLQARKKLEIPEDKFVFLFLGQIRPYKNVTGLIEAYNKMDNTNTLLLIAGKVHKDMIGVLNDIEINKNIVLYDSFIKDEELQTYFNCADLVVTPYDKVFNSGSIFLNLSFNRPTLASDSGALEELSNVVGTEWIKLYKGALSADHLMNCMRDVTTRLEGKPNLIAFEPKIIARNTVAFYKSLFL</sequence>
<proteinExistence type="predicted"/>